<proteinExistence type="predicted"/>
<name>A0ABD2B5U0_VESMC</name>
<comment type="caution">
    <text evidence="1">The sequence shown here is derived from an EMBL/GenBank/DDBJ whole genome shotgun (WGS) entry which is preliminary data.</text>
</comment>
<evidence type="ECO:0000313" key="1">
    <source>
        <dbReference type="EMBL" id="KAL2728061.1"/>
    </source>
</evidence>
<sequence length="115" mass="13014">MACRILTGVASTFESISYDPISRFDRNNETSASTMKQSNERILREYYWCIIPGVSMDGSSEAQALISHPQFFLQKKEENGQEYEMAMSDVNGFKENEGIFLPFAKLPVKISKSIS</sequence>
<accession>A0ABD2B5U0</accession>
<reference evidence="1 2" key="1">
    <citation type="journal article" date="2024" name="Ann. Entomol. Soc. Am.">
        <title>Genomic analyses of the southern and eastern yellowjacket wasps (Hymenoptera: Vespidae) reveal evolutionary signatures of social life.</title>
        <authorList>
            <person name="Catto M.A."/>
            <person name="Caine P.B."/>
            <person name="Orr S.E."/>
            <person name="Hunt B.G."/>
            <person name="Goodisman M.A.D."/>
        </authorList>
    </citation>
    <scope>NUCLEOTIDE SEQUENCE [LARGE SCALE GENOMIC DNA]</scope>
    <source>
        <strain evidence="1">232</strain>
        <tissue evidence="1">Head and thorax</tissue>
    </source>
</reference>
<evidence type="ECO:0000313" key="2">
    <source>
        <dbReference type="Proteomes" id="UP001607303"/>
    </source>
</evidence>
<keyword evidence="2" id="KW-1185">Reference proteome</keyword>
<dbReference type="AlphaFoldDB" id="A0ABD2B5U0"/>
<dbReference type="Proteomes" id="UP001607303">
    <property type="component" value="Unassembled WGS sequence"/>
</dbReference>
<organism evidence="1 2">
    <name type="scientific">Vespula maculifrons</name>
    <name type="common">Eastern yellow jacket</name>
    <name type="synonym">Wasp</name>
    <dbReference type="NCBI Taxonomy" id="7453"/>
    <lineage>
        <taxon>Eukaryota</taxon>
        <taxon>Metazoa</taxon>
        <taxon>Ecdysozoa</taxon>
        <taxon>Arthropoda</taxon>
        <taxon>Hexapoda</taxon>
        <taxon>Insecta</taxon>
        <taxon>Pterygota</taxon>
        <taxon>Neoptera</taxon>
        <taxon>Endopterygota</taxon>
        <taxon>Hymenoptera</taxon>
        <taxon>Apocrita</taxon>
        <taxon>Aculeata</taxon>
        <taxon>Vespoidea</taxon>
        <taxon>Vespidae</taxon>
        <taxon>Vespinae</taxon>
        <taxon>Vespula</taxon>
    </lineage>
</organism>
<protein>
    <submittedName>
        <fullName evidence="1">Uncharacterized protein</fullName>
    </submittedName>
</protein>
<gene>
    <name evidence="1" type="ORF">V1477_017337</name>
</gene>
<dbReference type="EMBL" id="JAYRBN010000100">
    <property type="protein sequence ID" value="KAL2728061.1"/>
    <property type="molecule type" value="Genomic_DNA"/>
</dbReference>